<evidence type="ECO:0000256" key="1">
    <source>
        <dbReference type="SAM" id="MobiDB-lite"/>
    </source>
</evidence>
<dbReference type="Proteomes" id="UP000008916">
    <property type="component" value="Chromosome"/>
</dbReference>
<dbReference type="AlphaFoldDB" id="E6TIR2"/>
<organism evidence="2 3">
    <name type="scientific">Mycolicibacterium gilvum (strain DSM 45189 / LMG 24558 / Spyr1)</name>
    <name type="common">Mycobacterium gilvum</name>
    <dbReference type="NCBI Taxonomy" id="278137"/>
    <lineage>
        <taxon>Bacteria</taxon>
        <taxon>Bacillati</taxon>
        <taxon>Actinomycetota</taxon>
        <taxon>Actinomycetes</taxon>
        <taxon>Mycobacteriales</taxon>
        <taxon>Mycobacteriaceae</taxon>
        <taxon>Mycolicibacterium</taxon>
    </lineage>
</organism>
<feature type="region of interest" description="Disordered" evidence="1">
    <location>
        <begin position="129"/>
        <end position="165"/>
    </location>
</feature>
<protein>
    <submittedName>
        <fullName evidence="2">Uncharacterized protein</fullName>
    </submittedName>
</protein>
<dbReference type="EMBL" id="CP002385">
    <property type="protein sequence ID" value="ADT96880.1"/>
    <property type="molecule type" value="Genomic_DNA"/>
</dbReference>
<feature type="region of interest" description="Disordered" evidence="1">
    <location>
        <begin position="1"/>
        <end position="86"/>
    </location>
</feature>
<gene>
    <name evidence="2" type="ordered locus">Mspyr1_01520</name>
</gene>
<evidence type="ECO:0000313" key="2">
    <source>
        <dbReference type="EMBL" id="ADT96880.1"/>
    </source>
</evidence>
<proteinExistence type="predicted"/>
<dbReference type="KEGG" id="msp:Mspyr1_01520"/>
<accession>E6TIR2</accession>
<dbReference type="HOGENOM" id="CLU_1254789_0_0_11"/>
<sequence>MPPARGHRSDGLLREPVHDDGSASQDCDREQHQDRKSHPSQRVAEHPDSVHHKRFRRRGHGEHVTSHKRHGRSARDHTGDDLEMPEPIGATIGIACRPGRSGEWSRLTPATGLFVGFAADNSGNDRRACSCSRAPRPNVHNRAPTARRHRHRPRPLRGWRPRRKGKSVKEINTSSRDLACTAAACRTPRKCLIRQDLASSRLHKVTRRVRQINGVSGIFG</sequence>
<feature type="compositionally biased region" description="Basic residues" evidence="1">
    <location>
        <begin position="51"/>
        <end position="72"/>
    </location>
</feature>
<feature type="compositionally biased region" description="Basic residues" evidence="1">
    <location>
        <begin position="145"/>
        <end position="165"/>
    </location>
</feature>
<keyword evidence="3" id="KW-1185">Reference proteome</keyword>
<reference evidence="2 3" key="1">
    <citation type="journal article" date="2011" name="Stand. Genomic Sci.">
        <title>Complete genome sequence of Mycobacterium sp. strain (Spyr1) and reclassification to Mycobacterium gilvum Spyr1.</title>
        <authorList>
            <person name="Kallimanis A."/>
            <person name="Karabika E."/>
            <person name="Mavromatis K."/>
            <person name="Lapidus A."/>
            <person name="Labutti K.M."/>
            <person name="Liolios K."/>
            <person name="Ivanova N."/>
            <person name="Goodwin L."/>
            <person name="Woyke T."/>
            <person name="Velentzas A.D."/>
            <person name="Perisynakis A."/>
            <person name="Ouzounis C.C."/>
            <person name="Kyrpides N.C."/>
            <person name="Koukkou A.I."/>
            <person name="Drainas C."/>
        </authorList>
    </citation>
    <scope>NUCLEOTIDE SEQUENCE [LARGE SCALE GENOMIC DNA]</scope>
    <source>
        <strain evidence="3">DSM 45189 / LMG 24558 / Spyr1</strain>
    </source>
</reference>
<name>E6TIR2_MYCSR</name>
<feature type="compositionally biased region" description="Basic and acidic residues" evidence="1">
    <location>
        <begin position="7"/>
        <end position="50"/>
    </location>
</feature>
<evidence type="ECO:0000313" key="3">
    <source>
        <dbReference type="Proteomes" id="UP000008916"/>
    </source>
</evidence>